<dbReference type="SUPFAM" id="SSF100897">
    <property type="entry name" value="Plant proteinase inhibitors"/>
    <property type="match status" value="1"/>
</dbReference>
<dbReference type="Pfam" id="PF02428">
    <property type="entry name" value="Prot_inhib_II"/>
    <property type="match status" value="1"/>
</dbReference>
<protein>
    <submittedName>
        <fullName evidence="2">Uncharacterized protein</fullName>
    </submittedName>
</protein>
<organism evidence="2 3">
    <name type="scientific">Stephania yunnanensis</name>
    <dbReference type="NCBI Taxonomy" id="152371"/>
    <lineage>
        <taxon>Eukaryota</taxon>
        <taxon>Viridiplantae</taxon>
        <taxon>Streptophyta</taxon>
        <taxon>Embryophyta</taxon>
        <taxon>Tracheophyta</taxon>
        <taxon>Spermatophyta</taxon>
        <taxon>Magnoliopsida</taxon>
        <taxon>Ranunculales</taxon>
        <taxon>Menispermaceae</taxon>
        <taxon>Menispermoideae</taxon>
        <taxon>Cissampelideae</taxon>
        <taxon>Stephania</taxon>
    </lineage>
</organism>
<gene>
    <name evidence="2" type="ORF">Syun_002979</name>
</gene>
<evidence type="ECO:0000256" key="1">
    <source>
        <dbReference type="SAM" id="SignalP"/>
    </source>
</evidence>
<feature type="chain" id="PRO_5042952763" evidence="1">
    <location>
        <begin position="29"/>
        <end position="80"/>
    </location>
</feature>
<feature type="signal peptide" evidence="1">
    <location>
        <begin position="1"/>
        <end position="28"/>
    </location>
</feature>
<evidence type="ECO:0000313" key="2">
    <source>
        <dbReference type="EMBL" id="KAK9162077.1"/>
    </source>
</evidence>
<dbReference type="EMBL" id="JBBNAF010000002">
    <property type="protein sequence ID" value="KAK9162077.1"/>
    <property type="molecule type" value="Genomic_DNA"/>
</dbReference>
<comment type="caution">
    <text evidence="2">The sequence shown here is derived from an EMBL/GenBank/DDBJ whole genome shotgun (WGS) entry which is preliminary data.</text>
</comment>
<accession>A0AAP0L211</accession>
<evidence type="ECO:0000313" key="3">
    <source>
        <dbReference type="Proteomes" id="UP001420932"/>
    </source>
</evidence>
<dbReference type="GO" id="GO:0004867">
    <property type="term" value="F:serine-type endopeptidase inhibitor activity"/>
    <property type="evidence" value="ECO:0007669"/>
    <property type="project" value="InterPro"/>
</dbReference>
<dbReference type="AlphaFoldDB" id="A0AAP0L211"/>
<dbReference type="Proteomes" id="UP001420932">
    <property type="component" value="Unassembled WGS sequence"/>
</dbReference>
<reference evidence="2 3" key="1">
    <citation type="submission" date="2024-01" db="EMBL/GenBank/DDBJ databases">
        <title>Genome assemblies of Stephania.</title>
        <authorList>
            <person name="Yang L."/>
        </authorList>
    </citation>
    <scope>NUCLEOTIDE SEQUENCE [LARGE SCALE GENOMIC DNA]</scope>
    <source>
        <strain evidence="2">YNDBR</strain>
        <tissue evidence="2">Leaf</tissue>
    </source>
</reference>
<name>A0AAP0L211_9MAGN</name>
<dbReference type="InterPro" id="IPR003465">
    <property type="entry name" value="Prot_inh_I20"/>
</dbReference>
<keyword evidence="3" id="KW-1185">Reference proteome</keyword>
<keyword evidence="1" id="KW-0732">Signal</keyword>
<sequence length="80" mass="9080">MACSMASIFLAFLLCGVIWLEETKVGEGKECPLYCLKVNYVTCKASGHERWPPVCNCCLLRHPERNCTLHIDDAPPMRCY</sequence>
<proteinExistence type="predicted"/>